<evidence type="ECO:0000313" key="9">
    <source>
        <dbReference type="EMBL" id="ROW04081.1"/>
    </source>
</evidence>
<comment type="caution">
    <text evidence="9">The sequence shown here is derived from an EMBL/GenBank/DDBJ whole genome shotgun (WGS) entry which is preliminary data.</text>
</comment>
<protein>
    <recommendedName>
        <fullName evidence="3">ATP synthase subunit 5, mitochondrial</fullName>
    </recommendedName>
</protein>
<evidence type="ECO:0000256" key="5">
    <source>
        <dbReference type="ARBA" id="ARBA00022781"/>
    </source>
</evidence>
<gene>
    <name evidence="9" type="ORF">VSDG_00760</name>
</gene>
<comment type="similarity">
    <text evidence="2">Belongs to the ATPase delta chain family.</text>
</comment>
<evidence type="ECO:0000313" key="10">
    <source>
        <dbReference type="Proteomes" id="UP000284375"/>
    </source>
</evidence>
<keyword evidence="5" id="KW-0375">Hydrogen ion transport</keyword>
<reference evidence="9 10" key="1">
    <citation type="submission" date="2015-09" db="EMBL/GenBank/DDBJ databases">
        <title>Host preference determinants of Valsa canker pathogens revealed by comparative genomics.</title>
        <authorList>
            <person name="Yin Z."/>
            <person name="Huang L."/>
        </authorList>
    </citation>
    <scope>NUCLEOTIDE SEQUENCE [LARGE SCALE GENOMIC DNA]</scope>
    <source>
        <strain evidence="9 10">YSFL</strain>
    </source>
</reference>
<dbReference type="STRING" id="252740.A0A423WL18"/>
<evidence type="ECO:0000256" key="4">
    <source>
        <dbReference type="ARBA" id="ARBA00022448"/>
    </source>
</evidence>
<dbReference type="AlphaFoldDB" id="A0A423WL18"/>
<dbReference type="PRINTS" id="PR00125">
    <property type="entry name" value="ATPASEDELTA"/>
</dbReference>
<dbReference type="NCBIfam" id="TIGR01145">
    <property type="entry name" value="ATP_synt_delta"/>
    <property type="match status" value="1"/>
</dbReference>
<dbReference type="InterPro" id="IPR000711">
    <property type="entry name" value="ATPase_OSCP/dsu"/>
</dbReference>
<dbReference type="Pfam" id="PF00213">
    <property type="entry name" value="OSCP"/>
    <property type="match status" value="1"/>
</dbReference>
<evidence type="ECO:0000256" key="2">
    <source>
        <dbReference type="ARBA" id="ARBA00007046"/>
    </source>
</evidence>
<comment type="subcellular location">
    <subcellularLocation>
        <location evidence="1">Membrane</location>
    </subcellularLocation>
</comment>
<keyword evidence="4" id="KW-0813">Transport</keyword>
<evidence type="ECO:0000256" key="7">
    <source>
        <dbReference type="ARBA" id="ARBA00023136"/>
    </source>
</evidence>
<accession>A0A423WL18</accession>
<evidence type="ECO:0000256" key="1">
    <source>
        <dbReference type="ARBA" id="ARBA00004370"/>
    </source>
</evidence>
<evidence type="ECO:0000256" key="3">
    <source>
        <dbReference type="ARBA" id="ARBA00014723"/>
    </source>
</evidence>
<dbReference type="GO" id="GO:0016020">
    <property type="term" value="C:membrane"/>
    <property type="evidence" value="ECO:0007669"/>
    <property type="project" value="UniProtKB-SubCell"/>
</dbReference>
<dbReference type="Proteomes" id="UP000284375">
    <property type="component" value="Unassembled WGS sequence"/>
</dbReference>
<evidence type="ECO:0000256" key="6">
    <source>
        <dbReference type="ARBA" id="ARBA00023065"/>
    </source>
</evidence>
<dbReference type="EMBL" id="LJZO01000002">
    <property type="protein sequence ID" value="ROW04081.1"/>
    <property type="molecule type" value="Genomic_DNA"/>
</dbReference>
<keyword evidence="10" id="KW-1185">Reference proteome</keyword>
<keyword evidence="8" id="KW-0066">ATP synthesis</keyword>
<dbReference type="InterPro" id="IPR020781">
    <property type="entry name" value="ATPase_OSCP/d_CS"/>
</dbReference>
<proteinExistence type="inferred from homology"/>
<keyword evidence="6" id="KW-0406">Ion transport</keyword>
<dbReference type="Gene3D" id="1.10.520.20">
    <property type="entry name" value="N-terminal domain of the delta subunit of the F1F0-ATP synthase"/>
    <property type="match status" value="1"/>
</dbReference>
<dbReference type="InterPro" id="IPR026015">
    <property type="entry name" value="ATP_synth_OSCP/delta_N_sf"/>
</dbReference>
<dbReference type="OrthoDB" id="1262810at2759"/>
<sequence>MLSRQALLRSARAAAPSRAFASQVRFFAAPAANETVKPPVALFGVDGTYATALYTAAAKTSSLDPTANAMNKLANLVSKDPKLVKILEAPMLSPADKSAIVAELEKTSGSSETVKNFLQTLAENNRLSLLGPVCARFSELMSASRGEVEMTVTSATPLDNKTLNRLEAAVSKSAYVGQGKKLKVTNEVNPEIIGGLVVEIGDRTIDLAVSSKIAKMNKLLTDTL</sequence>
<dbReference type="SUPFAM" id="SSF47928">
    <property type="entry name" value="N-terminal domain of the delta subunit of the F1F0-ATP synthase"/>
    <property type="match status" value="1"/>
</dbReference>
<dbReference type="PROSITE" id="PS00389">
    <property type="entry name" value="ATPASE_DELTA"/>
    <property type="match status" value="1"/>
</dbReference>
<dbReference type="GO" id="GO:0046933">
    <property type="term" value="F:proton-transporting ATP synthase activity, rotational mechanism"/>
    <property type="evidence" value="ECO:0007669"/>
    <property type="project" value="InterPro"/>
</dbReference>
<evidence type="ECO:0000256" key="8">
    <source>
        <dbReference type="ARBA" id="ARBA00023310"/>
    </source>
</evidence>
<dbReference type="HAMAP" id="MF_01416">
    <property type="entry name" value="ATP_synth_delta_bact"/>
    <property type="match status" value="1"/>
</dbReference>
<organism evidence="9 10">
    <name type="scientific">Cytospora chrysosperma</name>
    <name type="common">Cytospora canker fungus</name>
    <name type="synonym">Sphaeria chrysosperma</name>
    <dbReference type="NCBI Taxonomy" id="252740"/>
    <lineage>
        <taxon>Eukaryota</taxon>
        <taxon>Fungi</taxon>
        <taxon>Dikarya</taxon>
        <taxon>Ascomycota</taxon>
        <taxon>Pezizomycotina</taxon>
        <taxon>Sordariomycetes</taxon>
        <taxon>Sordariomycetidae</taxon>
        <taxon>Diaporthales</taxon>
        <taxon>Cytosporaceae</taxon>
        <taxon>Cytospora</taxon>
    </lineage>
</organism>
<name>A0A423WL18_CYTCH</name>
<dbReference type="PANTHER" id="PTHR11910">
    <property type="entry name" value="ATP SYNTHASE DELTA CHAIN"/>
    <property type="match status" value="1"/>
</dbReference>
<keyword evidence="7" id="KW-0472">Membrane</keyword>